<dbReference type="InterPro" id="IPR003778">
    <property type="entry name" value="CT_A_B"/>
</dbReference>
<evidence type="ECO:0000313" key="5">
    <source>
        <dbReference type="EMBL" id="MCI4683855.1"/>
    </source>
</evidence>
<feature type="domain" description="Carboxyltransferase" evidence="4">
    <location>
        <begin position="26"/>
        <end position="304"/>
    </location>
</feature>
<proteinExistence type="predicted"/>
<keyword evidence="6" id="KW-1185">Reference proteome</keyword>
<evidence type="ECO:0000256" key="1">
    <source>
        <dbReference type="ARBA" id="ARBA00022741"/>
    </source>
</evidence>
<dbReference type="NCBIfam" id="TIGR00724">
    <property type="entry name" value="urea_amlyse_rel"/>
    <property type="match status" value="1"/>
</dbReference>
<sequence>MKARVVVERPGAGVTVQDFGRKGYRALGVAVSGALDARFLAAANALAGAPDDAAGLEILLAAPELRVVEGAARIGLAGDFAGAILRADGRRENVASWRGLVLREGDALTLKLGRGPAYLGFSGGLDLPEILGARSTFSRAGFGGIDGRALAAGDVLPCGAAEGGDVSAPPLVHETGPIRFIPGPQADHFPPETLALFSAAPWRVGADSDRMGLRLSGPRLAHSRLGANIVSDGATPGAIQVPGDGQPIVLRADCQTSGGYAKIGCAITADLPRLAHLAPGDVMRFAPVDHAEAAAARREGRERFAQWRVGMAPAGECDDRKLWTENLISGATSGD</sequence>
<dbReference type="SMART" id="SM00797">
    <property type="entry name" value="AHS2"/>
    <property type="match status" value="1"/>
</dbReference>
<dbReference type="Gene3D" id="2.40.100.10">
    <property type="entry name" value="Cyclophilin-like"/>
    <property type="match status" value="1"/>
</dbReference>
<evidence type="ECO:0000256" key="2">
    <source>
        <dbReference type="ARBA" id="ARBA00022801"/>
    </source>
</evidence>
<protein>
    <submittedName>
        <fullName evidence="5">Biotin-dependent carboxyltransferase family protein</fullName>
    </submittedName>
</protein>
<dbReference type="InterPro" id="IPR029000">
    <property type="entry name" value="Cyclophilin-like_dom_sf"/>
</dbReference>
<name>A0ABS9Z8S8_9HYPH</name>
<keyword evidence="3" id="KW-0067">ATP-binding</keyword>
<dbReference type="InterPro" id="IPR052708">
    <property type="entry name" value="PxpC"/>
</dbReference>
<keyword evidence="2" id="KW-0378">Hydrolase</keyword>
<dbReference type="PANTHER" id="PTHR43309">
    <property type="entry name" value="5-OXOPROLINASE SUBUNIT C"/>
    <property type="match status" value="1"/>
</dbReference>
<gene>
    <name evidence="5" type="ORF">K2U94_13955</name>
</gene>
<evidence type="ECO:0000256" key="3">
    <source>
        <dbReference type="ARBA" id="ARBA00022840"/>
    </source>
</evidence>
<dbReference type="PANTHER" id="PTHR43309:SF5">
    <property type="entry name" value="5-OXOPROLINASE SUBUNIT C"/>
    <property type="match status" value="1"/>
</dbReference>
<dbReference type="RefSeq" id="WP_243067779.1">
    <property type="nucleotide sequence ID" value="NZ_JAIVFK010000006.1"/>
</dbReference>
<evidence type="ECO:0000313" key="6">
    <source>
        <dbReference type="Proteomes" id="UP001139104"/>
    </source>
</evidence>
<organism evidence="5 6">
    <name type="scientific">Candidatus Rhodoblastus alkanivorans</name>
    <dbReference type="NCBI Taxonomy" id="2954117"/>
    <lineage>
        <taxon>Bacteria</taxon>
        <taxon>Pseudomonadati</taxon>
        <taxon>Pseudomonadota</taxon>
        <taxon>Alphaproteobacteria</taxon>
        <taxon>Hyphomicrobiales</taxon>
        <taxon>Rhodoblastaceae</taxon>
        <taxon>Rhodoblastus</taxon>
    </lineage>
</organism>
<dbReference type="EMBL" id="JAIVFP010000001">
    <property type="protein sequence ID" value="MCI4683855.1"/>
    <property type="molecule type" value="Genomic_DNA"/>
</dbReference>
<dbReference type="Pfam" id="PF02626">
    <property type="entry name" value="CT_A_B"/>
    <property type="match status" value="1"/>
</dbReference>
<comment type="caution">
    <text evidence="5">The sequence shown here is derived from an EMBL/GenBank/DDBJ whole genome shotgun (WGS) entry which is preliminary data.</text>
</comment>
<dbReference type="Proteomes" id="UP001139104">
    <property type="component" value="Unassembled WGS sequence"/>
</dbReference>
<accession>A0ABS9Z8S8</accession>
<keyword evidence="1" id="KW-0547">Nucleotide-binding</keyword>
<evidence type="ECO:0000259" key="4">
    <source>
        <dbReference type="SMART" id="SM00797"/>
    </source>
</evidence>
<dbReference type="SUPFAM" id="SSF50891">
    <property type="entry name" value="Cyclophilin-like"/>
    <property type="match status" value="1"/>
</dbReference>
<reference evidence="5" key="1">
    <citation type="journal article" date="2022" name="ISME J.">
        <title>Identification of active gaseous-alkane degraders at natural gas seeps.</title>
        <authorList>
            <person name="Farhan Ul Haque M."/>
            <person name="Hernandez M."/>
            <person name="Crombie A.T."/>
            <person name="Murrell J.C."/>
        </authorList>
    </citation>
    <scope>NUCLEOTIDE SEQUENCE</scope>
    <source>
        <strain evidence="5">PC2</strain>
    </source>
</reference>